<dbReference type="PANTHER" id="PTHR42648">
    <property type="entry name" value="TRANSPOSASE, PUTATIVE-RELATED"/>
    <property type="match status" value="1"/>
</dbReference>
<proteinExistence type="predicted"/>
<gene>
    <name evidence="3" type="ORF">Tco_1066623</name>
</gene>
<evidence type="ECO:0000313" key="3">
    <source>
        <dbReference type="EMBL" id="GJT84906.1"/>
    </source>
</evidence>
<dbReference type="PANTHER" id="PTHR42648:SF32">
    <property type="entry name" value="RIBONUCLEASE H-LIKE DOMAIN, GAG-PRE-INTEGRASE DOMAIN PROTEIN-RELATED"/>
    <property type="match status" value="1"/>
</dbReference>
<feature type="region of interest" description="Disordered" evidence="1">
    <location>
        <begin position="228"/>
        <end position="250"/>
    </location>
</feature>
<dbReference type="SUPFAM" id="SSF53098">
    <property type="entry name" value="Ribonuclease H-like"/>
    <property type="match status" value="1"/>
</dbReference>
<dbReference type="InterPro" id="IPR001584">
    <property type="entry name" value="Integrase_cat-core"/>
</dbReference>
<dbReference type="InterPro" id="IPR012337">
    <property type="entry name" value="RNaseH-like_sf"/>
</dbReference>
<comment type="caution">
    <text evidence="3">The sequence shown here is derived from an EMBL/GenBank/DDBJ whole genome shotgun (WGS) entry which is preliminary data.</text>
</comment>
<dbReference type="InterPro" id="IPR039537">
    <property type="entry name" value="Retrotran_Ty1/copia-like"/>
</dbReference>
<dbReference type="PROSITE" id="PS50994">
    <property type="entry name" value="INTEGRASE"/>
    <property type="match status" value="1"/>
</dbReference>
<accession>A0ABQ5HAK0</accession>
<dbReference type="InterPro" id="IPR036397">
    <property type="entry name" value="RNaseH_sf"/>
</dbReference>
<feature type="region of interest" description="Disordered" evidence="1">
    <location>
        <begin position="1"/>
        <end position="22"/>
    </location>
</feature>
<protein>
    <submittedName>
        <fullName evidence="3">Integrase, catalytic region, zinc finger, CCHC-type containing protein</fullName>
    </submittedName>
</protein>
<feature type="compositionally biased region" description="Polar residues" evidence="1">
    <location>
        <begin position="230"/>
        <end position="242"/>
    </location>
</feature>
<reference evidence="3" key="2">
    <citation type="submission" date="2022-01" db="EMBL/GenBank/DDBJ databases">
        <authorList>
            <person name="Yamashiro T."/>
            <person name="Shiraishi A."/>
            <person name="Satake H."/>
            <person name="Nakayama K."/>
        </authorList>
    </citation>
    <scope>NUCLEOTIDE SEQUENCE</scope>
</reference>
<evidence type="ECO:0000259" key="2">
    <source>
        <dbReference type="PROSITE" id="PS50994"/>
    </source>
</evidence>
<organism evidence="3 4">
    <name type="scientific">Tanacetum coccineum</name>
    <dbReference type="NCBI Taxonomy" id="301880"/>
    <lineage>
        <taxon>Eukaryota</taxon>
        <taxon>Viridiplantae</taxon>
        <taxon>Streptophyta</taxon>
        <taxon>Embryophyta</taxon>
        <taxon>Tracheophyta</taxon>
        <taxon>Spermatophyta</taxon>
        <taxon>Magnoliopsida</taxon>
        <taxon>eudicotyledons</taxon>
        <taxon>Gunneridae</taxon>
        <taxon>Pentapetalae</taxon>
        <taxon>asterids</taxon>
        <taxon>campanulids</taxon>
        <taxon>Asterales</taxon>
        <taxon>Asteraceae</taxon>
        <taxon>Asteroideae</taxon>
        <taxon>Anthemideae</taxon>
        <taxon>Anthemidinae</taxon>
        <taxon>Tanacetum</taxon>
    </lineage>
</organism>
<dbReference type="Pfam" id="PF00665">
    <property type="entry name" value="rve"/>
    <property type="match status" value="1"/>
</dbReference>
<feature type="domain" description="Integrase catalytic" evidence="2">
    <location>
        <begin position="16"/>
        <end position="94"/>
    </location>
</feature>
<name>A0ABQ5HAK0_9ASTR</name>
<reference evidence="3" key="1">
    <citation type="journal article" date="2022" name="Int. J. Mol. Sci.">
        <title>Draft Genome of Tanacetum Coccineum: Genomic Comparison of Closely Related Tanacetum-Family Plants.</title>
        <authorList>
            <person name="Yamashiro T."/>
            <person name="Shiraishi A."/>
            <person name="Nakayama K."/>
            <person name="Satake H."/>
        </authorList>
    </citation>
    <scope>NUCLEOTIDE SEQUENCE</scope>
</reference>
<evidence type="ECO:0000313" key="4">
    <source>
        <dbReference type="Proteomes" id="UP001151760"/>
    </source>
</evidence>
<dbReference type="Gene3D" id="3.30.420.10">
    <property type="entry name" value="Ribonuclease H-like superfamily/Ribonuclease H"/>
    <property type="match status" value="2"/>
</dbReference>
<dbReference type="EMBL" id="BQNB010019401">
    <property type="protein sequence ID" value="GJT84906.1"/>
    <property type="molecule type" value="Genomic_DNA"/>
</dbReference>
<sequence>MTANRMELGTSQGSDTSVAPSSSSLINCSANGKKYILVIVDDYSRFTWVKFLASKVEAPDLIIKFLKMIQIRLNATVRNIHTDNGTEFVNQTLRNRTLVETARTMLIYAKAPLFLWAEAVATACYTQNRSIIRCCHGKTPYELFFDRKPDLSYLYVFGALCYPNNDSENLGKLQAKADIGLIPNPPPLAPFVPPSRHEWDLAFQPVFDEFFSHPASVSSLVPVEEAYNPVESNGSPSSTTIDQDAPSPKESHDLEVAHMSNDPYFGIPIPETISDESSSSDVIPTIVHSDASISEHLSKWTKDHPLQNIIGDPSRPVSTRLHLHKQALFYYYDAFLTSVEPKTYKDALTQ</sequence>
<evidence type="ECO:0000256" key="1">
    <source>
        <dbReference type="SAM" id="MobiDB-lite"/>
    </source>
</evidence>
<dbReference type="Proteomes" id="UP001151760">
    <property type="component" value="Unassembled WGS sequence"/>
</dbReference>
<keyword evidence="4" id="KW-1185">Reference proteome</keyword>